<dbReference type="AlphaFoldDB" id="A0A4Y1RV40"/>
<feature type="non-terminal residue" evidence="2">
    <location>
        <position position="1"/>
    </location>
</feature>
<organism evidence="2">
    <name type="scientific">Prunus dulcis</name>
    <name type="common">Almond</name>
    <name type="synonym">Amygdalus dulcis</name>
    <dbReference type="NCBI Taxonomy" id="3755"/>
    <lineage>
        <taxon>Eukaryota</taxon>
        <taxon>Viridiplantae</taxon>
        <taxon>Streptophyta</taxon>
        <taxon>Embryophyta</taxon>
        <taxon>Tracheophyta</taxon>
        <taxon>Spermatophyta</taxon>
        <taxon>Magnoliopsida</taxon>
        <taxon>eudicotyledons</taxon>
        <taxon>Gunneridae</taxon>
        <taxon>Pentapetalae</taxon>
        <taxon>rosids</taxon>
        <taxon>fabids</taxon>
        <taxon>Rosales</taxon>
        <taxon>Rosaceae</taxon>
        <taxon>Amygdaloideae</taxon>
        <taxon>Amygdaleae</taxon>
        <taxon>Prunus</taxon>
    </lineage>
</organism>
<feature type="region of interest" description="Disordered" evidence="1">
    <location>
        <begin position="1"/>
        <end position="63"/>
    </location>
</feature>
<dbReference type="EMBL" id="AP019303">
    <property type="protein sequence ID" value="BBH07627.1"/>
    <property type="molecule type" value="Genomic_DNA"/>
</dbReference>
<gene>
    <name evidence="2" type="ORF">Prudu_019611</name>
</gene>
<protein>
    <submittedName>
        <fullName evidence="2">Uncharacterized protein</fullName>
    </submittedName>
</protein>
<feature type="compositionally biased region" description="Polar residues" evidence="1">
    <location>
        <begin position="1"/>
        <end position="22"/>
    </location>
</feature>
<feature type="non-terminal residue" evidence="2">
    <location>
        <position position="179"/>
    </location>
</feature>
<accession>A0A4Y1RV40</accession>
<sequence length="179" mass="19397">PPPQGTATSGVGTNGTASTSPSRLDPSPPTSRPELIGKSRKPTEPPFSLNSQPNLASKAPEAKLNHRRDLQEVQLARTSITALMSGWIGEPELGRLCRIFGKGLREVGKKVICARHSPGVGHAQDLAPIPKWNWDRTLHSVHPRFLFKLGPNGGGVRKEIRQISRRKGIRFPSQTGTAP</sequence>
<evidence type="ECO:0000313" key="2">
    <source>
        <dbReference type="EMBL" id="BBH07627.1"/>
    </source>
</evidence>
<name>A0A4Y1RV40_PRUDU</name>
<proteinExistence type="predicted"/>
<evidence type="ECO:0000256" key="1">
    <source>
        <dbReference type="SAM" id="MobiDB-lite"/>
    </source>
</evidence>
<reference evidence="2" key="1">
    <citation type="journal article" date="2019" name="Science">
        <title>Mutation of a bHLH transcription factor allowed almond domestication.</title>
        <authorList>
            <person name="Sanchez-Perez R."/>
            <person name="Pavan S."/>
            <person name="Mazzeo R."/>
            <person name="Moldovan C."/>
            <person name="Aiese Cigliano R."/>
            <person name="Del Cueto J."/>
            <person name="Ricciardi F."/>
            <person name="Lotti C."/>
            <person name="Ricciardi L."/>
            <person name="Dicenta F."/>
            <person name="Lopez-Marques R.L."/>
            <person name="Lindberg Moller B."/>
        </authorList>
    </citation>
    <scope>NUCLEOTIDE SEQUENCE</scope>
</reference>